<evidence type="ECO:0000313" key="1">
    <source>
        <dbReference type="EMBL" id="CAI8036620.1"/>
    </source>
</evidence>
<organism evidence="1 2">
    <name type="scientific">Geodia barretti</name>
    <name type="common">Barrett's horny sponge</name>
    <dbReference type="NCBI Taxonomy" id="519541"/>
    <lineage>
        <taxon>Eukaryota</taxon>
        <taxon>Metazoa</taxon>
        <taxon>Porifera</taxon>
        <taxon>Demospongiae</taxon>
        <taxon>Heteroscleromorpha</taxon>
        <taxon>Tetractinellida</taxon>
        <taxon>Astrophorina</taxon>
        <taxon>Geodiidae</taxon>
        <taxon>Geodia</taxon>
    </lineage>
</organism>
<evidence type="ECO:0000313" key="2">
    <source>
        <dbReference type="Proteomes" id="UP001174909"/>
    </source>
</evidence>
<gene>
    <name evidence="1" type="ORF">GBAR_LOCUS20506</name>
</gene>
<reference evidence="1" key="1">
    <citation type="submission" date="2023-03" db="EMBL/GenBank/DDBJ databases">
        <authorList>
            <person name="Steffen K."/>
            <person name="Cardenas P."/>
        </authorList>
    </citation>
    <scope>NUCLEOTIDE SEQUENCE</scope>
</reference>
<name>A0AA35SV15_GEOBA</name>
<keyword evidence="2" id="KW-1185">Reference proteome</keyword>
<feature type="non-terminal residue" evidence="1">
    <location>
        <position position="1"/>
    </location>
</feature>
<sequence>MWVLTFDHFHSQVYDRWDIKGKLVAYASITVAWSYPSSMATSANNGFPPFDNSLVENRDQEPPTIQEFYSNDATEDSAAVAASVHPDTELIAQA</sequence>
<dbReference type="EMBL" id="CASHTH010002884">
    <property type="protein sequence ID" value="CAI8036620.1"/>
    <property type="molecule type" value="Genomic_DNA"/>
</dbReference>
<dbReference type="AlphaFoldDB" id="A0AA35SV15"/>
<dbReference type="Proteomes" id="UP001174909">
    <property type="component" value="Unassembled WGS sequence"/>
</dbReference>
<comment type="caution">
    <text evidence="1">The sequence shown here is derived from an EMBL/GenBank/DDBJ whole genome shotgun (WGS) entry which is preliminary data.</text>
</comment>
<accession>A0AA35SV15</accession>
<proteinExistence type="predicted"/>
<protein>
    <submittedName>
        <fullName evidence="1">Uncharacterized protein</fullName>
    </submittedName>
</protein>